<protein>
    <submittedName>
        <fullName evidence="1">Uncharacterized protein</fullName>
    </submittedName>
</protein>
<gene>
    <name evidence="1" type="ORF">FHX73_113050</name>
</gene>
<name>A0A561UIP3_9ACTN</name>
<reference evidence="1 2" key="1">
    <citation type="submission" date="2019-06" db="EMBL/GenBank/DDBJ databases">
        <title>Sequencing the genomes of 1000 actinobacteria strains.</title>
        <authorList>
            <person name="Klenk H.-P."/>
        </authorList>
    </citation>
    <scope>NUCLEOTIDE SEQUENCE [LARGE SCALE GENOMIC DNA]</scope>
    <source>
        <strain evidence="1 2">DSM 44826</strain>
    </source>
</reference>
<evidence type="ECO:0000313" key="2">
    <source>
        <dbReference type="Proteomes" id="UP000317940"/>
    </source>
</evidence>
<dbReference type="AlphaFoldDB" id="A0A561UIP3"/>
<proteinExistence type="predicted"/>
<dbReference type="RefSeq" id="WP_145905514.1">
    <property type="nucleotide sequence ID" value="NZ_BAAAMZ010000015.1"/>
</dbReference>
<dbReference type="Proteomes" id="UP000317940">
    <property type="component" value="Unassembled WGS sequence"/>
</dbReference>
<evidence type="ECO:0000313" key="1">
    <source>
        <dbReference type="EMBL" id="TWF99209.1"/>
    </source>
</evidence>
<keyword evidence="2" id="KW-1185">Reference proteome</keyword>
<accession>A0A561UIP3</accession>
<organism evidence="1 2">
    <name type="scientific">Kitasatospora viridis</name>
    <dbReference type="NCBI Taxonomy" id="281105"/>
    <lineage>
        <taxon>Bacteria</taxon>
        <taxon>Bacillati</taxon>
        <taxon>Actinomycetota</taxon>
        <taxon>Actinomycetes</taxon>
        <taxon>Kitasatosporales</taxon>
        <taxon>Streptomycetaceae</taxon>
        <taxon>Kitasatospora</taxon>
    </lineage>
</organism>
<comment type="caution">
    <text evidence="1">The sequence shown here is derived from an EMBL/GenBank/DDBJ whole genome shotgun (WGS) entry which is preliminary data.</text>
</comment>
<dbReference type="EMBL" id="VIWT01000001">
    <property type="protein sequence ID" value="TWF99209.1"/>
    <property type="molecule type" value="Genomic_DNA"/>
</dbReference>
<sequence>MTQDPNAFWGEELTLGEAPAPASPEAEPFPYLELAAPDLEVGGRDLPLLLAPLYRALTGDHRRA</sequence>